<dbReference type="Proteomes" id="UP000053060">
    <property type="component" value="Unassembled WGS sequence"/>
</dbReference>
<dbReference type="PANTHER" id="PTHR39428:SF1">
    <property type="entry name" value="F420H(2)-DEPENDENT QUINONE REDUCTASE RV1261C"/>
    <property type="match status" value="1"/>
</dbReference>
<reference evidence="4" key="1">
    <citation type="submission" date="2015-01" db="EMBL/GenBank/DDBJ databases">
        <title>Draft genome sequence of Rhodococcus pyridinivorans strain KG-16, a hydrocarbon-degrading bacterium.</title>
        <authorList>
            <person name="Aggarwal R.K."/>
            <person name="Dawar C."/>
        </authorList>
    </citation>
    <scope>NUCLEOTIDE SEQUENCE [LARGE SCALE GENOMIC DNA]</scope>
    <source>
        <strain evidence="4">KG-16</strain>
    </source>
</reference>
<reference evidence="3 4" key="2">
    <citation type="journal article" date="2016" name="Genome Announc.">
        <title>Draft Genome Sequence of a Versatile Hydrocarbon-Degrading Bacterium, Rhodococcus pyridinivorans Strain KG-16, Collected from Oil Fields in India.</title>
        <authorList>
            <person name="Aggarwal R.K."/>
            <person name="Dawar C."/>
            <person name="Phanindranath R."/>
            <person name="Mutnuri L."/>
            <person name="Dayal A.M."/>
        </authorList>
    </citation>
    <scope>NUCLEOTIDE SEQUENCE [LARGE SCALE GENOMIC DNA]</scope>
    <source>
        <strain evidence="3 4">KG-16</strain>
    </source>
</reference>
<dbReference type="GO" id="GO:0070967">
    <property type="term" value="F:coenzyme F420 binding"/>
    <property type="evidence" value="ECO:0007669"/>
    <property type="project" value="TreeGrafter"/>
</dbReference>
<evidence type="ECO:0000256" key="2">
    <source>
        <dbReference type="ARBA" id="ARBA00049106"/>
    </source>
</evidence>
<name>A0A0V9UGG7_9NOCA</name>
<organism evidence="3 4">
    <name type="scientific">Rhodococcus pyridinivorans KG-16</name>
    <dbReference type="NCBI Taxonomy" id="1441730"/>
    <lineage>
        <taxon>Bacteria</taxon>
        <taxon>Bacillati</taxon>
        <taxon>Actinomycetota</taxon>
        <taxon>Actinomycetes</taxon>
        <taxon>Mycobacteriales</taxon>
        <taxon>Nocardiaceae</taxon>
        <taxon>Rhodococcus</taxon>
    </lineage>
</organism>
<dbReference type="EMBL" id="AZXY01000011">
    <property type="protein sequence ID" value="KSZ57091.1"/>
    <property type="molecule type" value="Genomic_DNA"/>
</dbReference>
<proteinExistence type="inferred from homology"/>
<sequence length="144" mass="16256">MSEKNYASPDLSLRGDEHVRVYQQTGGEVGYLWNGVPILLLTVTGRRSGRRLTSALIFARDGEDLLVVASKGGAPKHPLWYVNLQENPHAEVQVKDRKMQVVARTATKAEKPRLWKIVTDTWPNYDTYQARTDRDIPVVVLTPT</sequence>
<evidence type="ECO:0000256" key="1">
    <source>
        <dbReference type="ARBA" id="ARBA00008710"/>
    </source>
</evidence>
<dbReference type="InterPro" id="IPR004378">
    <property type="entry name" value="F420H2_quin_Rdtase"/>
</dbReference>
<evidence type="ECO:0000313" key="4">
    <source>
        <dbReference type="Proteomes" id="UP000053060"/>
    </source>
</evidence>
<dbReference type="NCBIfam" id="TIGR00026">
    <property type="entry name" value="hi_GC_TIGR00026"/>
    <property type="match status" value="1"/>
</dbReference>
<evidence type="ECO:0000313" key="3">
    <source>
        <dbReference type="EMBL" id="KSZ57091.1"/>
    </source>
</evidence>
<comment type="catalytic activity">
    <reaction evidence="2">
        <text>oxidized coenzyme F420-(gamma-L-Glu)(n) + a quinol + H(+) = reduced coenzyme F420-(gamma-L-Glu)(n) + a quinone</text>
        <dbReference type="Rhea" id="RHEA:39663"/>
        <dbReference type="Rhea" id="RHEA-COMP:12939"/>
        <dbReference type="Rhea" id="RHEA-COMP:14378"/>
        <dbReference type="ChEBI" id="CHEBI:15378"/>
        <dbReference type="ChEBI" id="CHEBI:24646"/>
        <dbReference type="ChEBI" id="CHEBI:132124"/>
        <dbReference type="ChEBI" id="CHEBI:133980"/>
        <dbReference type="ChEBI" id="CHEBI:139511"/>
    </reaction>
</comment>
<dbReference type="AlphaFoldDB" id="A0A0V9UGG7"/>
<comment type="caution">
    <text evidence="3">The sequence shown here is derived from an EMBL/GenBank/DDBJ whole genome shotgun (WGS) entry which is preliminary data.</text>
</comment>
<protein>
    <submittedName>
        <fullName evidence="3">Nitroreductase</fullName>
    </submittedName>
</protein>
<accession>A0A0V9UGG7</accession>
<dbReference type="PANTHER" id="PTHR39428">
    <property type="entry name" value="F420H(2)-DEPENDENT QUINONE REDUCTASE RV1261C"/>
    <property type="match status" value="1"/>
</dbReference>
<dbReference type="Gene3D" id="2.30.110.10">
    <property type="entry name" value="Electron Transport, Fmn-binding Protein, Chain A"/>
    <property type="match status" value="1"/>
</dbReference>
<dbReference type="PATRIC" id="fig|1441730.3.peg.4246"/>
<dbReference type="GO" id="GO:0016491">
    <property type="term" value="F:oxidoreductase activity"/>
    <property type="evidence" value="ECO:0007669"/>
    <property type="project" value="InterPro"/>
</dbReference>
<dbReference type="InterPro" id="IPR012349">
    <property type="entry name" value="Split_barrel_FMN-bd"/>
</dbReference>
<comment type="similarity">
    <text evidence="1">Belongs to the F420H(2)-dependent quinone reductase family.</text>
</comment>
<dbReference type="GO" id="GO:0005886">
    <property type="term" value="C:plasma membrane"/>
    <property type="evidence" value="ECO:0007669"/>
    <property type="project" value="TreeGrafter"/>
</dbReference>
<dbReference type="RefSeq" id="WP_060653450.1">
    <property type="nucleotide sequence ID" value="NZ_AZXY01000011.1"/>
</dbReference>
<gene>
    <name evidence="3" type="ORF">Z045_20285</name>
</gene>
<dbReference type="Pfam" id="PF04075">
    <property type="entry name" value="F420H2_quin_red"/>
    <property type="match status" value="1"/>
</dbReference>